<feature type="non-terminal residue" evidence="2">
    <location>
        <position position="1"/>
    </location>
</feature>
<name>A0A699QUQ0_TANCI</name>
<organism evidence="2">
    <name type="scientific">Tanacetum cinerariifolium</name>
    <name type="common">Dalmatian daisy</name>
    <name type="synonym">Chrysanthemum cinerariifolium</name>
    <dbReference type="NCBI Taxonomy" id="118510"/>
    <lineage>
        <taxon>Eukaryota</taxon>
        <taxon>Viridiplantae</taxon>
        <taxon>Streptophyta</taxon>
        <taxon>Embryophyta</taxon>
        <taxon>Tracheophyta</taxon>
        <taxon>Spermatophyta</taxon>
        <taxon>Magnoliopsida</taxon>
        <taxon>eudicotyledons</taxon>
        <taxon>Gunneridae</taxon>
        <taxon>Pentapetalae</taxon>
        <taxon>asterids</taxon>
        <taxon>campanulids</taxon>
        <taxon>Asterales</taxon>
        <taxon>Asteraceae</taxon>
        <taxon>Asteroideae</taxon>
        <taxon>Anthemideae</taxon>
        <taxon>Anthemidinae</taxon>
        <taxon>Tanacetum</taxon>
    </lineage>
</organism>
<comment type="caution">
    <text evidence="2">The sequence shown here is derived from an EMBL/GenBank/DDBJ whole genome shotgun (WGS) entry which is preliminary data.</text>
</comment>
<reference evidence="2" key="1">
    <citation type="journal article" date="2019" name="Sci. Rep.">
        <title>Draft genome of Tanacetum cinerariifolium, the natural source of mosquito coil.</title>
        <authorList>
            <person name="Yamashiro T."/>
            <person name="Shiraishi A."/>
            <person name="Satake H."/>
            <person name="Nakayama K."/>
        </authorList>
    </citation>
    <scope>NUCLEOTIDE SEQUENCE</scope>
</reference>
<proteinExistence type="predicted"/>
<evidence type="ECO:0000313" key="2">
    <source>
        <dbReference type="EMBL" id="GFC73747.1"/>
    </source>
</evidence>
<gene>
    <name evidence="2" type="ORF">Tci_845717</name>
</gene>
<feature type="compositionally biased region" description="Basic and acidic residues" evidence="1">
    <location>
        <begin position="145"/>
        <end position="154"/>
    </location>
</feature>
<sequence length="154" mass="17631">RAMVTASTDGKLPLYERCFIRHVVQCMIKCHKCRKVKQEEVREARGRAYAIKEAEPQGSDRSFMDIRFSVMLDIDLIKIGSIYEVELADGQGEVTSFKLDDLNEVVRMAHKLMEQKSKARDARILEGMKRKWESLQGGNSSGKGNQRDNSRHTL</sequence>
<feature type="region of interest" description="Disordered" evidence="1">
    <location>
        <begin position="133"/>
        <end position="154"/>
    </location>
</feature>
<evidence type="ECO:0000256" key="1">
    <source>
        <dbReference type="SAM" id="MobiDB-lite"/>
    </source>
</evidence>
<dbReference type="EMBL" id="BKCJ011043996">
    <property type="protein sequence ID" value="GFC73747.1"/>
    <property type="molecule type" value="Genomic_DNA"/>
</dbReference>
<protein>
    <submittedName>
        <fullName evidence="2">Uncharacterized protein</fullName>
    </submittedName>
</protein>
<dbReference type="AlphaFoldDB" id="A0A699QUQ0"/>
<accession>A0A699QUQ0</accession>